<evidence type="ECO:0000313" key="3">
    <source>
        <dbReference type="Proteomes" id="UP000767334"/>
    </source>
</evidence>
<dbReference type="EMBL" id="JACJLL010000036">
    <property type="protein sequence ID" value="MBM6819183.1"/>
    <property type="molecule type" value="Genomic_DNA"/>
</dbReference>
<name>A0ABS2FGX8_9CLOT</name>
<evidence type="ECO:0000256" key="1">
    <source>
        <dbReference type="SAM" id="Phobius"/>
    </source>
</evidence>
<dbReference type="RefSeq" id="WP_148321925.1">
    <property type="nucleotide sequence ID" value="NZ_JACJLL010000036.1"/>
</dbReference>
<comment type="caution">
    <text evidence="2">The sequence shown here is derived from an EMBL/GenBank/DDBJ whole genome shotgun (WGS) entry which is preliminary data.</text>
</comment>
<keyword evidence="1" id="KW-0812">Transmembrane</keyword>
<reference evidence="2 3" key="1">
    <citation type="journal article" date="2021" name="Sci. Rep.">
        <title>The distribution of antibiotic resistance genes in chicken gut microbiota commensals.</title>
        <authorList>
            <person name="Juricova H."/>
            <person name="Matiasovicova J."/>
            <person name="Kubasova T."/>
            <person name="Cejkova D."/>
            <person name="Rychlik I."/>
        </authorList>
    </citation>
    <scope>NUCLEOTIDE SEQUENCE [LARGE SCALE GENOMIC DNA]</scope>
    <source>
        <strain evidence="2 3">An435</strain>
    </source>
</reference>
<keyword evidence="1" id="KW-1133">Transmembrane helix</keyword>
<proteinExistence type="predicted"/>
<feature type="transmembrane region" description="Helical" evidence="1">
    <location>
        <begin position="34"/>
        <end position="56"/>
    </location>
</feature>
<dbReference type="Proteomes" id="UP000767334">
    <property type="component" value="Unassembled WGS sequence"/>
</dbReference>
<gene>
    <name evidence="2" type="ORF">H6A19_07515</name>
</gene>
<sequence>MSRNCCNNESSYCNNNCCTPCNGCNNGVSGLGGFGFYILAIFLLFGGGGFGPGSFWGDYGKIFRCSGFNNGWCDNSQFNNGSFTNNISNTNLSNSNLAGLLGGLSNNSNFDISNLTDSYN</sequence>
<keyword evidence="1" id="KW-0472">Membrane</keyword>
<keyword evidence="3" id="KW-1185">Reference proteome</keyword>
<accession>A0ABS2FGX8</accession>
<evidence type="ECO:0000313" key="2">
    <source>
        <dbReference type="EMBL" id="MBM6819183.1"/>
    </source>
</evidence>
<organism evidence="2 3">
    <name type="scientific">Clostridium saudiense</name>
    <dbReference type="NCBI Taxonomy" id="1414720"/>
    <lineage>
        <taxon>Bacteria</taxon>
        <taxon>Bacillati</taxon>
        <taxon>Bacillota</taxon>
        <taxon>Clostridia</taxon>
        <taxon>Eubacteriales</taxon>
        <taxon>Clostridiaceae</taxon>
        <taxon>Clostridium</taxon>
    </lineage>
</organism>
<protein>
    <submittedName>
        <fullName evidence="2">Uncharacterized protein</fullName>
    </submittedName>
</protein>